<gene>
    <name evidence="2" type="ORF">NTJ_07702</name>
</gene>
<sequence>MRDVEGHGEQQRPVAIDKKEGGPGVAALLGLAAASGCLERASIRPTSNVSLRRGSAGPIPMRSAGSSWKPPVSRLRSASLNEGNPQDF</sequence>
<accession>A0ABN7AS56</accession>
<proteinExistence type="predicted"/>
<feature type="region of interest" description="Disordered" evidence="1">
    <location>
        <begin position="1"/>
        <end position="21"/>
    </location>
</feature>
<name>A0ABN7AS56_9HEMI</name>
<reference evidence="2 3" key="1">
    <citation type="submission" date="2023-09" db="EMBL/GenBank/DDBJ databases">
        <title>Nesidiocoris tenuis whole genome shotgun sequence.</title>
        <authorList>
            <person name="Shibata T."/>
            <person name="Shimoda M."/>
            <person name="Kobayashi T."/>
            <person name="Uehara T."/>
        </authorList>
    </citation>
    <scope>NUCLEOTIDE SEQUENCE [LARGE SCALE GENOMIC DNA]</scope>
    <source>
        <strain evidence="2 3">Japan</strain>
    </source>
</reference>
<evidence type="ECO:0000313" key="3">
    <source>
        <dbReference type="Proteomes" id="UP001307889"/>
    </source>
</evidence>
<organism evidence="2 3">
    <name type="scientific">Nesidiocoris tenuis</name>
    <dbReference type="NCBI Taxonomy" id="355587"/>
    <lineage>
        <taxon>Eukaryota</taxon>
        <taxon>Metazoa</taxon>
        <taxon>Ecdysozoa</taxon>
        <taxon>Arthropoda</taxon>
        <taxon>Hexapoda</taxon>
        <taxon>Insecta</taxon>
        <taxon>Pterygota</taxon>
        <taxon>Neoptera</taxon>
        <taxon>Paraneoptera</taxon>
        <taxon>Hemiptera</taxon>
        <taxon>Heteroptera</taxon>
        <taxon>Panheteroptera</taxon>
        <taxon>Cimicomorpha</taxon>
        <taxon>Miridae</taxon>
        <taxon>Dicyphina</taxon>
        <taxon>Nesidiocoris</taxon>
    </lineage>
</organism>
<evidence type="ECO:0000256" key="1">
    <source>
        <dbReference type="SAM" id="MobiDB-lite"/>
    </source>
</evidence>
<dbReference type="EMBL" id="AP028913">
    <property type="protein sequence ID" value="BES94893.1"/>
    <property type="molecule type" value="Genomic_DNA"/>
</dbReference>
<keyword evidence="3" id="KW-1185">Reference proteome</keyword>
<dbReference type="Proteomes" id="UP001307889">
    <property type="component" value="Chromosome 5"/>
</dbReference>
<feature type="region of interest" description="Disordered" evidence="1">
    <location>
        <begin position="44"/>
        <end position="88"/>
    </location>
</feature>
<feature type="compositionally biased region" description="Polar residues" evidence="1">
    <location>
        <begin position="76"/>
        <end position="88"/>
    </location>
</feature>
<protein>
    <submittedName>
        <fullName evidence="2">Uncharacterized protein</fullName>
    </submittedName>
</protein>
<evidence type="ECO:0000313" key="2">
    <source>
        <dbReference type="EMBL" id="BES94893.1"/>
    </source>
</evidence>